<feature type="compositionally biased region" description="Low complexity" evidence="2">
    <location>
        <begin position="227"/>
        <end position="240"/>
    </location>
</feature>
<dbReference type="InterPro" id="IPR011990">
    <property type="entry name" value="TPR-like_helical_dom_sf"/>
</dbReference>
<evidence type="ECO:0008006" key="6">
    <source>
        <dbReference type="Google" id="ProtNLM"/>
    </source>
</evidence>
<evidence type="ECO:0000256" key="3">
    <source>
        <dbReference type="SAM" id="Phobius"/>
    </source>
</evidence>
<feature type="compositionally biased region" description="Low complexity" evidence="2">
    <location>
        <begin position="177"/>
        <end position="202"/>
    </location>
</feature>
<organism evidence="4 5">
    <name type="scientific">Cutibacterium porci</name>
    <dbReference type="NCBI Taxonomy" id="2605781"/>
    <lineage>
        <taxon>Bacteria</taxon>
        <taxon>Bacillati</taxon>
        <taxon>Actinomycetota</taxon>
        <taxon>Actinomycetes</taxon>
        <taxon>Propionibacteriales</taxon>
        <taxon>Propionibacteriaceae</taxon>
        <taxon>Cutibacterium</taxon>
    </lineage>
</organism>
<reference evidence="4 5" key="1">
    <citation type="submission" date="2019-08" db="EMBL/GenBank/DDBJ databases">
        <title>In-depth cultivation of the pig gut microbiome towards novel bacterial diversity and tailored functional studies.</title>
        <authorList>
            <person name="Wylensek D."/>
            <person name="Hitch T.C.A."/>
            <person name="Clavel T."/>
        </authorList>
    </citation>
    <scope>NUCLEOTIDE SEQUENCE [LARGE SCALE GENOMIC DNA]</scope>
    <source>
        <strain evidence="4 5">WCA-380-WT-3A</strain>
    </source>
</reference>
<proteinExistence type="predicted"/>
<dbReference type="AlphaFoldDB" id="A0A7K0J9H6"/>
<evidence type="ECO:0000313" key="4">
    <source>
        <dbReference type="EMBL" id="MSS46615.1"/>
    </source>
</evidence>
<keyword evidence="3" id="KW-1133">Transmembrane helix</keyword>
<protein>
    <recommendedName>
        <fullName evidence="6">Tetratricopeptide repeat protein</fullName>
    </recommendedName>
</protein>
<sequence length="250" mass="28141">MDGVRVTRDRHSRRKSVLAVVVAVVSIAAVILGARVGWLLVAERQGLRDYVAEQPARAVDEFGNGTVVNPVQPWLSWYDRGVARHDMGDLPAAERDYRQSLEMAPESMKCRIVLNLAWAMETRADALRRKGDDVSATRVWTDARTILKDQKCPDTIPRQPKTQRRGQPKGSLEDQQRQTAQRLAQKAAQQGKQRQSRNQQSPRPDESQDDVSKARQLQNRQDEALKAAKQQAHQQTSSSSGRGAEEGRTW</sequence>
<feature type="compositionally biased region" description="Basic and acidic residues" evidence="2">
    <location>
        <begin position="203"/>
        <end position="213"/>
    </location>
</feature>
<keyword evidence="5" id="KW-1185">Reference proteome</keyword>
<dbReference type="Gene3D" id="1.25.40.10">
    <property type="entry name" value="Tetratricopeptide repeat domain"/>
    <property type="match status" value="1"/>
</dbReference>
<dbReference type="PROSITE" id="PS50005">
    <property type="entry name" value="TPR"/>
    <property type="match status" value="1"/>
</dbReference>
<name>A0A7K0J9H6_9ACTN</name>
<keyword evidence="3" id="KW-0812">Transmembrane</keyword>
<feature type="transmembrane region" description="Helical" evidence="3">
    <location>
        <begin position="17"/>
        <end position="41"/>
    </location>
</feature>
<dbReference type="EMBL" id="VUMG01000005">
    <property type="protein sequence ID" value="MSS46615.1"/>
    <property type="molecule type" value="Genomic_DNA"/>
</dbReference>
<accession>A0A7K0J9H6</accession>
<feature type="region of interest" description="Disordered" evidence="2">
    <location>
        <begin position="149"/>
        <end position="250"/>
    </location>
</feature>
<comment type="caution">
    <text evidence="4">The sequence shown here is derived from an EMBL/GenBank/DDBJ whole genome shotgun (WGS) entry which is preliminary data.</text>
</comment>
<keyword evidence="1" id="KW-0802">TPR repeat</keyword>
<evidence type="ECO:0000256" key="2">
    <source>
        <dbReference type="SAM" id="MobiDB-lite"/>
    </source>
</evidence>
<evidence type="ECO:0000313" key="5">
    <source>
        <dbReference type="Proteomes" id="UP000466104"/>
    </source>
</evidence>
<feature type="repeat" description="TPR" evidence="1">
    <location>
        <begin position="74"/>
        <end position="107"/>
    </location>
</feature>
<gene>
    <name evidence="4" type="ORF">FYJ43_11460</name>
</gene>
<evidence type="ECO:0000256" key="1">
    <source>
        <dbReference type="PROSITE-ProRule" id="PRU00339"/>
    </source>
</evidence>
<dbReference type="SUPFAM" id="SSF48452">
    <property type="entry name" value="TPR-like"/>
    <property type="match status" value="1"/>
</dbReference>
<dbReference type="Proteomes" id="UP000466104">
    <property type="component" value="Unassembled WGS sequence"/>
</dbReference>
<dbReference type="InterPro" id="IPR019734">
    <property type="entry name" value="TPR_rpt"/>
</dbReference>
<keyword evidence="3" id="KW-0472">Membrane</keyword>
<dbReference type="SMART" id="SM00028">
    <property type="entry name" value="TPR"/>
    <property type="match status" value="1"/>
</dbReference>
<dbReference type="RefSeq" id="WP_154564943.1">
    <property type="nucleotide sequence ID" value="NZ_VUMG01000005.1"/>
</dbReference>